<name>A0A9P5VE29_9FUNG</name>
<sequence>MTVSGSLKVGDPAVTLETLTLHQTATATATPSDTPVTSSPRASHYLLQRTHSMLQESSAQLVRYERSFQVGQVVQSVFFQQGMKTMEDIRRDILTLHSEVAKNDEVKELKQTILNLQLAAEAQTKRMEEMHKQSVKLQERSIRMQQEVLDRLTLIQSKVAAIMTQSYELHEYPIPRLFIVLPKEDTTRTEMFTRGIKNVFTKQFKLYFLCECGDHTKPADGVPTNPNLKHEIHIARHEGYDIDRPTEFFDKYGSYILTLLQMLKYGVAIAGVIVPPLGQLKIVDSLEDVAGGIDHVLKDIGSSIDSSIAYIEGLTGIQSQMPSSDQDSSTNPATLTDPEALEGADLRQLDSFLRTKDEGRVFGNLYRTVTSEGHVKWVCLDHYREKYRAKATQDLRDAVHEIDGKYNESIGNISVKLLTPTAARRFFSILKSSHSVQELDIALCWNFSMQDLRDFRDAVKPTNIFYIRLDGRWSEVPLSDFLNNGQRSDPILQLMSGGNIQTFKLKGWDGFLDSIGNVPAAFGVRKLQVEICSLEKWPKRASRLFEILRASPFLAELDIYIFCLIEDVWDVVVASFKHCKLSQGLKLKVKAPIYHRGPPRCKKLLVEFEPHTGKILSTESRCDYRHIHITHHKGYDHDRPTECFDNYGTYNLMLLHMSKYGTTTTGIVVPPLAQLKIVNSLDNVEEDINHILKDIGPRVDSSIAYIKSLTGVDNHLSLADSTSAWVDSSTLGGLKALEGEDLRHLDSFLRLAMRGECSETCTGLSRPYCEDYLAKAAQDLRYAVQKIDEEYSEAIGSVNVRLPTTDRREEVLLGPQFIAVCAGTGIFFRVEPLPAGRRILSVGLRVMSLEESRLFNHALLRSIHIGETQDLRCFMDRYRMCPKTNTGLNGIEIFCSTSDISIWLAAFQELFTKYPQQTARLCLSDSIATVSTSNIHDLTVTKIDISHHAISAGYLTMTSNSSTVSVKKLALSTSEDIEAPVQFWKSRPKPLHLTALDIYINRSSNLSNFYILLEVLEELRVLNDLQFRVYLHEVGHNSLFHDPTCYGVFKHFSKVYIITSIEAMCCLIPPTMSASKTMFGGLYQLLRELQ</sequence>
<dbReference type="OrthoDB" id="2371100at2759"/>
<feature type="compositionally biased region" description="Low complexity" evidence="2">
    <location>
        <begin position="319"/>
        <end position="329"/>
    </location>
</feature>
<evidence type="ECO:0000313" key="4">
    <source>
        <dbReference type="Proteomes" id="UP000748756"/>
    </source>
</evidence>
<protein>
    <submittedName>
        <fullName evidence="3">Uncharacterized protein</fullName>
    </submittedName>
</protein>
<evidence type="ECO:0000256" key="1">
    <source>
        <dbReference type="SAM" id="Coils"/>
    </source>
</evidence>
<gene>
    <name evidence="3" type="ORF">BG015_001146</name>
</gene>
<feature type="coiled-coil region" evidence="1">
    <location>
        <begin position="106"/>
        <end position="147"/>
    </location>
</feature>
<dbReference type="EMBL" id="JAAAUQ010000120">
    <property type="protein sequence ID" value="KAF9154373.1"/>
    <property type="molecule type" value="Genomic_DNA"/>
</dbReference>
<proteinExistence type="predicted"/>
<dbReference type="AlphaFoldDB" id="A0A9P5VE29"/>
<reference evidence="3" key="1">
    <citation type="journal article" date="2020" name="Fungal Divers.">
        <title>Resolving the Mortierellaceae phylogeny through synthesis of multi-gene phylogenetics and phylogenomics.</title>
        <authorList>
            <person name="Vandepol N."/>
            <person name="Liber J."/>
            <person name="Desiro A."/>
            <person name="Na H."/>
            <person name="Kennedy M."/>
            <person name="Barry K."/>
            <person name="Grigoriev I.V."/>
            <person name="Miller A.N."/>
            <person name="O'Donnell K."/>
            <person name="Stajich J.E."/>
            <person name="Bonito G."/>
        </authorList>
    </citation>
    <scope>NUCLEOTIDE SEQUENCE</scope>
    <source>
        <strain evidence="3">NRRL 6426</strain>
    </source>
</reference>
<keyword evidence="1" id="KW-0175">Coiled coil</keyword>
<dbReference type="PANTHER" id="PTHR47679">
    <property type="entry name" value="PROTEIN TORNADO 1"/>
    <property type="match status" value="1"/>
</dbReference>
<evidence type="ECO:0000313" key="3">
    <source>
        <dbReference type="EMBL" id="KAF9154373.1"/>
    </source>
</evidence>
<keyword evidence="4" id="KW-1185">Reference proteome</keyword>
<feature type="region of interest" description="Disordered" evidence="2">
    <location>
        <begin position="319"/>
        <end position="340"/>
    </location>
</feature>
<evidence type="ECO:0000256" key="2">
    <source>
        <dbReference type="SAM" id="MobiDB-lite"/>
    </source>
</evidence>
<comment type="caution">
    <text evidence="3">The sequence shown here is derived from an EMBL/GenBank/DDBJ whole genome shotgun (WGS) entry which is preliminary data.</text>
</comment>
<organism evidence="3 4">
    <name type="scientific">Linnemannia schmuckeri</name>
    <dbReference type="NCBI Taxonomy" id="64567"/>
    <lineage>
        <taxon>Eukaryota</taxon>
        <taxon>Fungi</taxon>
        <taxon>Fungi incertae sedis</taxon>
        <taxon>Mucoromycota</taxon>
        <taxon>Mortierellomycotina</taxon>
        <taxon>Mortierellomycetes</taxon>
        <taxon>Mortierellales</taxon>
        <taxon>Mortierellaceae</taxon>
        <taxon>Linnemannia</taxon>
    </lineage>
</organism>
<accession>A0A9P5VE29</accession>
<dbReference type="Proteomes" id="UP000748756">
    <property type="component" value="Unassembled WGS sequence"/>
</dbReference>
<dbReference type="PANTHER" id="PTHR47679:SF2">
    <property type="entry name" value="C-TERMINAL OF ROC (COR) DOMAIN-CONTAINING PROTEIN"/>
    <property type="match status" value="1"/>
</dbReference>